<dbReference type="Proteomes" id="UP000184096">
    <property type="component" value="Chromosome I"/>
</dbReference>
<keyword evidence="3 5" id="KW-1133">Transmembrane helix</keyword>
<proteinExistence type="inferred from homology"/>
<evidence type="ECO:0000256" key="4">
    <source>
        <dbReference type="ARBA" id="ARBA00023136"/>
    </source>
</evidence>
<dbReference type="PANTHER" id="PTHR43701">
    <property type="entry name" value="MEMBRANE TRANSPORTER PROTEIN MJ0441-RELATED"/>
    <property type="match status" value="1"/>
</dbReference>
<dbReference type="PANTHER" id="PTHR43701:SF2">
    <property type="entry name" value="MEMBRANE TRANSPORTER PROTEIN YJNA-RELATED"/>
    <property type="match status" value="1"/>
</dbReference>
<keyword evidence="5" id="KW-1003">Cell membrane</keyword>
<sequence length="295" mass="30401">MIDPVYVASGFSVGLLVGMTGVGGGSLMTPILIMLFGIHPSTAVGTDLLYAAATKTGGGLVHGWAGTIYWRAVLRLAAGSIPASIVTLLVLWQLDLSAEAARGLVNSVLCFALLLTATALIFRKLVIDKLRVRMERVDDTTIARATVFVGVVLGVLVSISSVGAGAVGVTALLLLYPQLPMVRIIGSDIAHAVPLTLVAGIGHWFMGSTDWQLLGVLLIGSLPGIAIGSYCAVRVPETALRLLLAGILIVVAGKLGSEQWRSPAPNVAVTTERASAATQSAPQIVPVAIGSHSGN</sequence>
<comment type="subcellular location">
    <subcellularLocation>
        <location evidence="5">Cell membrane</location>
        <topology evidence="5">Multi-pass membrane protein</topology>
    </subcellularLocation>
    <subcellularLocation>
        <location evidence="1">Membrane</location>
        <topology evidence="1">Multi-pass membrane protein</topology>
    </subcellularLocation>
</comment>
<reference evidence="7" key="1">
    <citation type="submission" date="2016-11" db="EMBL/GenBank/DDBJ databases">
        <authorList>
            <person name="Varghese N."/>
            <person name="Submissions S."/>
        </authorList>
    </citation>
    <scope>NUCLEOTIDE SEQUENCE [LARGE SCALE GENOMIC DNA]</scope>
    <source>
        <strain evidence="7">GAS401</strain>
    </source>
</reference>
<evidence type="ECO:0000256" key="1">
    <source>
        <dbReference type="ARBA" id="ARBA00004141"/>
    </source>
</evidence>
<feature type="transmembrane region" description="Helical" evidence="5">
    <location>
        <begin position="188"/>
        <end position="205"/>
    </location>
</feature>
<name>A0A1M7UGQ8_9BRAD</name>
<keyword evidence="7" id="KW-1185">Reference proteome</keyword>
<dbReference type="InterPro" id="IPR051598">
    <property type="entry name" value="TSUP/Inactive_protease-like"/>
</dbReference>
<protein>
    <recommendedName>
        <fullName evidence="5">Probable membrane transporter protein</fullName>
    </recommendedName>
</protein>
<dbReference type="GO" id="GO:0005886">
    <property type="term" value="C:plasma membrane"/>
    <property type="evidence" value="ECO:0007669"/>
    <property type="project" value="UniProtKB-SubCell"/>
</dbReference>
<dbReference type="EMBL" id="LT670849">
    <property type="protein sequence ID" value="SHN82057.1"/>
    <property type="molecule type" value="Genomic_DNA"/>
</dbReference>
<gene>
    <name evidence="6" type="ORF">SAMN05444170_4990</name>
</gene>
<evidence type="ECO:0000256" key="2">
    <source>
        <dbReference type="ARBA" id="ARBA00022692"/>
    </source>
</evidence>
<evidence type="ECO:0000256" key="3">
    <source>
        <dbReference type="ARBA" id="ARBA00022989"/>
    </source>
</evidence>
<feature type="transmembrane region" description="Helical" evidence="5">
    <location>
        <begin position="147"/>
        <end position="176"/>
    </location>
</feature>
<evidence type="ECO:0000256" key="5">
    <source>
        <dbReference type="RuleBase" id="RU363041"/>
    </source>
</evidence>
<feature type="transmembrane region" description="Helical" evidence="5">
    <location>
        <begin position="72"/>
        <end position="92"/>
    </location>
</feature>
<accession>A0A1M7UGQ8</accession>
<evidence type="ECO:0000313" key="7">
    <source>
        <dbReference type="Proteomes" id="UP000184096"/>
    </source>
</evidence>
<dbReference type="RefSeq" id="WP_083587742.1">
    <property type="nucleotide sequence ID" value="NZ_LT670849.1"/>
</dbReference>
<organism evidence="6 7">
    <name type="scientific">Bradyrhizobium erythrophlei</name>
    <dbReference type="NCBI Taxonomy" id="1437360"/>
    <lineage>
        <taxon>Bacteria</taxon>
        <taxon>Pseudomonadati</taxon>
        <taxon>Pseudomonadota</taxon>
        <taxon>Alphaproteobacteria</taxon>
        <taxon>Hyphomicrobiales</taxon>
        <taxon>Nitrobacteraceae</taxon>
        <taxon>Bradyrhizobium</taxon>
    </lineage>
</organism>
<evidence type="ECO:0000313" key="6">
    <source>
        <dbReference type="EMBL" id="SHN82057.1"/>
    </source>
</evidence>
<dbReference type="Pfam" id="PF01925">
    <property type="entry name" value="TauE"/>
    <property type="match status" value="1"/>
</dbReference>
<feature type="transmembrane region" description="Helical" evidence="5">
    <location>
        <begin position="104"/>
        <end position="127"/>
    </location>
</feature>
<keyword evidence="2 5" id="KW-0812">Transmembrane</keyword>
<keyword evidence="4 5" id="KW-0472">Membrane</keyword>
<dbReference type="OrthoDB" id="5189995at2"/>
<dbReference type="AlphaFoldDB" id="A0A1M7UGQ8"/>
<comment type="similarity">
    <text evidence="5">Belongs to the 4-toluene sulfonate uptake permease (TSUP) (TC 2.A.102) family.</text>
</comment>
<feature type="transmembrane region" description="Helical" evidence="5">
    <location>
        <begin position="211"/>
        <end position="233"/>
    </location>
</feature>
<dbReference type="InterPro" id="IPR002781">
    <property type="entry name" value="TM_pro_TauE-like"/>
</dbReference>